<dbReference type="Proteomes" id="UP000091820">
    <property type="component" value="Unassembled WGS sequence"/>
</dbReference>
<keyword evidence="3 6" id="KW-1133">Transmembrane helix</keyword>
<keyword evidence="2 5" id="KW-0812">Transmembrane</keyword>
<dbReference type="PANTHER" id="PTHR19139">
    <property type="entry name" value="AQUAPORIN TRANSPORTER"/>
    <property type="match status" value="1"/>
</dbReference>
<keyword evidence="4 6" id="KW-0472">Membrane</keyword>
<feature type="transmembrane region" description="Helical" evidence="6">
    <location>
        <begin position="69"/>
        <end position="97"/>
    </location>
</feature>
<feature type="transmembrane region" description="Helical" evidence="6">
    <location>
        <begin position="183"/>
        <end position="204"/>
    </location>
</feature>
<evidence type="ECO:0000313" key="8">
    <source>
        <dbReference type="Proteomes" id="UP000091820"/>
    </source>
</evidence>
<evidence type="ECO:0000256" key="6">
    <source>
        <dbReference type="SAM" id="Phobius"/>
    </source>
</evidence>
<dbReference type="InterPro" id="IPR023271">
    <property type="entry name" value="Aquaporin-like"/>
</dbReference>
<keyword evidence="5" id="KW-0813">Transport</keyword>
<keyword evidence="8" id="KW-1185">Reference proteome</keyword>
<feature type="transmembrane region" description="Helical" evidence="6">
    <location>
        <begin position="109"/>
        <end position="129"/>
    </location>
</feature>
<feature type="transmembrane region" description="Helical" evidence="6">
    <location>
        <begin position="38"/>
        <end position="57"/>
    </location>
</feature>
<reference evidence="8" key="1">
    <citation type="submission" date="2014-03" db="EMBL/GenBank/DDBJ databases">
        <authorList>
            <person name="Aksoy S."/>
            <person name="Warren W."/>
            <person name="Wilson R.K."/>
        </authorList>
    </citation>
    <scope>NUCLEOTIDE SEQUENCE [LARGE SCALE GENOMIC DNA]</scope>
    <source>
        <strain evidence="8">IAEA</strain>
    </source>
</reference>
<evidence type="ECO:0000256" key="1">
    <source>
        <dbReference type="ARBA" id="ARBA00004141"/>
    </source>
</evidence>
<feature type="transmembrane region" description="Helical" evidence="6">
    <location>
        <begin position="224"/>
        <end position="245"/>
    </location>
</feature>
<comment type="subcellular location">
    <subcellularLocation>
        <location evidence="1">Membrane</location>
        <topology evidence="1">Multi-pass membrane protein</topology>
    </subcellularLocation>
</comment>
<name>A0A1A9W7Q4_9MUSC</name>
<dbReference type="EnsemblMetazoa" id="GBRI009200-RA">
    <property type="protein sequence ID" value="GBRI009200-PA"/>
    <property type="gene ID" value="GBRI009200"/>
</dbReference>
<proteinExistence type="inferred from homology"/>
<reference evidence="7" key="2">
    <citation type="submission" date="2020-05" db="UniProtKB">
        <authorList>
            <consortium name="EnsemblMetazoa"/>
        </authorList>
    </citation>
    <scope>IDENTIFICATION</scope>
    <source>
        <strain evidence="7">IAEA</strain>
    </source>
</reference>
<evidence type="ECO:0008006" key="9">
    <source>
        <dbReference type="Google" id="ProtNLM"/>
    </source>
</evidence>
<evidence type="ECO:0000256" key="4">
    <source>
        <dbReference type="ARBA" id="ARBA00023136"/>
    </source>
</evidence>
<protein>
    <recommendedName>
        <fullName evidence="9">Aquaporin</fullName>
    </recommendedName>
</protein>
<sequence length="265" mass="29481">MKNFLLLTKRFCIRFAFVRPFENGIIVREHICCFLSEFLGTGMLLFFGCMGCVYYEVNKYNQWLPALNFGLVVLIVVQCFGCCSGAHLNPVITIAAWIYNMLTAFAASLYILAQFAGAYCGYALLRLLLPSSLCTPNLCMTTLRVDVTIWQAVGIEFCTTVALVWVTCGIWDPRNVRMQDSAAIRIGLTVSALALAAGPLTGASMNPARSLAPAIWHNSYDDHWIYWLSPIMAGIFAASFYRVVFRREVGSADISNPKLEVIQIP</sequence>
<dbReference type="InterPro" id="IPR034294">
    <property type="entry name" value="Aquaporin_transptr"/>
</dbReference>
<dbReference type="PANTHER" id="PTHR19139:SF270">
    <property type="entry name" value="ENTOMOGLYCEROPORIN 1-RELATED"/>
    <property type="match status" value="1"/>
</dbReference>
<feature type="transmembrane region" description="Helical" evidence="6">
    <location>
        <begin position="149"/>
        <end position="171"/>
    </location>
</feature>
<dbReference type="SUPFAM" id="SSF81338">
    <property type="entry name" value="Aquaporin-like"/>
    <property type="match status" value="1"/>
</dbReference>
<comment type="similarity">
    <text evidence="5">Belongs to the MIP/aquaporin (TC 1.A.8) family.</text>
</comment>
<dbReference type="AlphaFoldDB" id="A0A1A9W7Q4"/>
<organism evidence="7 8">
    <name type="scientific">Glossina brevipalpis</name>
    <dbReference type="NCBI Taxonomy" id="37001"/>
    <lineage>
        <taxon>Eukaryota</taxon>
        <taxon>Metazoa</taxon>
        <taxon>Ecdysozoa</taxon>
        <taxon>Arthropoda</taxon>
        <taxon>Hexapoda</taxon>
        <taxon>Insecta</taxon>
        <taxon>Pterygota</taxon>
        <taxon>Neoptera</taxon>
        <taxon>Endopterygota</taxon>
        <taxon>Diptera</taxon>
        <taxon>Brachycera</taxon>
        <taxon>Muscomorpha</taxon>
        <taxon>Hippoboscoidea</taxon>
        <taxon>Glossinidae</taxon>
        <taxon>Glossina</taxon>
    </lineage>
</organism>
<dbReference type="STRING" id="37001.A0A1A9W7Q4"/>
<evidence type="ECO:0000256" key="2">
    <source>
        <dbReference type="ARBA" id="ARBA00022692"/>
    </source>
</evidence>
<evidence type="ECO:0000256" key="5">
    <source>
        <dbReference type="RuleBase" id="RU000477"/>
    </source>
</evidence>
<dbReference type="GO" id="GO:0005886">
    <property type="term" value="C:plasma membrane"/>
    <property type="evidence" value="ECO:0007669"/>
    <property type="project" value="TreeGrafter"/>
</dbReference>
<dbReference type="Pfam" id="PF00230">
    <property type="entry name" value="MIP"/>
    <property type="match status" value="1"/>
</dbReference>
<dbReference type="PRINTS" id="PR00783">
    <property type="entry name" value="MINTRINSICP"/>
</dbReference>
<accession>A0A1A9W7Q4</accession>
<evidence type="ECO:0000313" key="7">
    <source>
        <dbReference type="EnsemblMetazoa" id="GBRI009200-PA"/>
    </source>
</evidence>
<dbReference type="VEuPathDB" id="VectorBase:GBRI009200"/>
<evidence type="ECO:0000256" key="3">
    <source>
        <dbReference type="ARBA" id="ARBA00022989"/>
    </source>
</evidence>
<dbReference type="GO" id="GO:0015267">
    <property type="term" value="F:channel activity"/>
    <property type="evidence" value="ECO:0007669"/>
    <property type="project" value="InterPro"/>
</dbReference>
<dbReference type="Gene3D" id="1.20.1080.10">
    <property type="entry name" value="Glycerol uptake facilitator protein"/>
    <property type="match status" value="1"/>
</dbReference>
<dbReference type="InterPro" id="IPR000425">
    <property type="entry name" value="MIP"/>
</dbReference>